<reference evidence="3" key="1">
    <citation type="submission" date="2016-10" db="EMBL/GenBank/DDBJ databases">
        <authorList>
            <person name="Varghese N."/>
            <person name="Submissions S."/>
        </authorList>
    </citation>
    <scope>NUCLEOTIDE SEQUENCE [LARGE SCALE GENOMIC DNA]</scope>
    <source>
        <strain evidence="3">DSM 20632</strain>
    </source>
</reference>
<evidence type="ECO:0000313" key="2">
    <source>
        <dbReference type="EMBL" id="SDL84689.1"/>
    </source>
</evidence>
<accession>A0A1G9NE04</accession>
<keyword evidence="2" id="KW-0255">Endonuclease</keyword>
<proteinExistence type="predicted"/>
<dbReference type="EMBL" id="LT629700">
    <property type="protein sequence ID" value="SDL84689.1"/>
    <property type="molecule type" value="Genomic_DNA"/>
</dbReference>
<dbReference type="STRING" id="38302.SAMN04488535_0978"/>
<feature type="domain" description="DUF559" evidence="1">
    <location>
        <begin position="210"/>
        <end position="292"/>
    </location>
</feature>
<name>A0A1G9NE04_9CORY</name>
<sequence length="312" mass="35052">MGGNTLNELVELLIDTRRLTKRDGAIRAAIADGHYVYLAHTQVIARTDHAEIPPWRLFGLRSVAAGRSMRSGYVISRAAGSLRGMWTVNLRGAVVEVALPSGGTPSSRRRMLHVCYRQAAYRPDELVEMFGVRTTSDIRTFIDIARYHGFTEGLMAADWLLSVRGCSAGQLRQEIYRMGRFVGKKTALACVDHATGASESAYESLFRAGLIQRKVTGWRFQVTLGRYRPDFLFDDFLIVEIDGRSKYADNTREVLMRERDRERALTNMGYVVLRLYPEDLHDMDRVVAEIARARKARKAPPKGRPEGPSGSA</sequence>
<keyword evidence="2" id="KW-0378">Hydrolase</keyword>
<keyword evidence="2" id="KW-0540">Nuclease</keyword>
<dbReference type="InterPro" id="IPR007569">
    <property type="entry name" value="DUF559"/>
</dbReference>
<dbReference type="SUPFAM" id="SSF52980">
    <property type="entry name" value="Restriction endonuclease-like"/>
    <property type="match status" value="1"/>
</dbReference>
<protein>
    <submittedName>
        <fullName evidence="2">Very-short-patch-repair endonuclease</fullName>
    </submittedName>
</protein>
<dbReference type="GO" id="GO:0004519">
    <property type="term" value="F:endonuclease activity"/>
    <property type="evidence" value="ECO:0007669"/>
    <property type="project" value="UniProtKB-KW"/>
</dbReference>
<dbReference type="RefSeq" id="WP_092149525.1">
    <property type="nucleotide sequence ID" value="NZ_LT629700.1"/>
</dbReference>
<dbReference type="InterPro" id="IPR011335">
    <property type="entry name" value="Restrct_endonuc-II-like"/>
</dbReference>
<dbReference type="Pfam" id="PF04480">
    <property type="entry name" value="DUF559"/>
    <property type="match status" value="1"/>
</dbReference>
<dbReference type="Gene3D" id="3.40.960.10">
    <property type="entry name" value="VSR Endonuclease"/>
    <property type="match status" value="1"/>
</dbReference>
<evidence type="ECO:0000313" key="3">
    <source>
        <dbReference type="Proteomes" id="UP000199350"/>
    </source>
</evidence>
<dbReference type="Proteomes" id="UP000199350">
    <property type="component" value="Chromosome I"/>
</dbReference>
<dbReference type="OrthoDB" id="4775361at2"/>
<evidence type="ECO:0000259" key="1">
    <source>
        <dbReference type="Pfam" id="PF04480"/>
    </source>
</evidence>
<dbReference type="AlphaFoldDB" id="A0A1G9NE04"/>
<organism evidence="2 3">
    <name type="scientific">Corynebacterium mycetoides</name>
    <dbReference type="NCBI Taxonomy" id="38302"/>
    <lineage>
        <taxon>Bacteria</taxon>
        <taxon>Bacillati</taxon>
        <taxon>Actinomycetota</taxon>
        <taxon>Actinomycetes</taxon>
        <taxon>Mycobacteriales</taxon>
        <taxon>Corynebacteriaceae</taxon>
        <taxon>Corynebacterium</taxon>
    </lineage>
</organism>
<gene>
    <name evidence="2" type="ORF">SAMN04488535_0978</name>
</gene>
<keyword evidence="3" id="KW-1185">Reference proteome</keyword>